<reference evidence="2" key="1">
    <citation type="journal article" date="2014" name="Int. J. Syst. Evol. Microbiol.">
        <title>Complete genome sequence of Corynebacterium casei LMG S-19264T (=DSM 44701T), isolated from a smear-ripened cheese.</title>
        <authorList>
            <consortium name="US DOE Joint Genome Institute (JGI-PGF)"/>
            <person name="Walter F."/>
            <person name="Albersmeier A."/>
            <person name="Kalinowski J."/>
            <person name="Ruckert C."/>
        </authorList>
    </citation>
    <scope>NUCLEOTIDE SEQUENCE</scope>
    <source>
        <strain evidence="2">CGMCC 1.15447</strain>
    </source>
</reference>
<evidence type="ECO:0008006" key="4">
    <source>
        <dbReference type="Google" id="ProtNLM"/>
    </source>
</evidence>
<comment type="caution">
    <text evidence="2">The sequence shown here is derived from an EMBL/GenBank/DDBJ whole genome shotgun (WGS) entry which is preliminary data.</text>
</comment>
<evidence type="ECO:0000256" key="1">
    <source>
        <dbReference type="SAM" id="Phobius"/>
    </source>
</evidence>
<evidence type="ECO:0000313" key="2">
    <source>
        <dbReference type="EMBL" id="GGA62170.1"/>
    </source>
</evidence>
<sequence>MNVETASLVTEKRRLIVHDTLAIAVLSAVTVVLFVVTLFLFRSFESHRDELAKRWSGRGARALSDGHPIQAIGALRTALTYSPGNRNYQLLLAQALDKAGHTEESYNYFLGLWTTQPGDGQINLWLARLEAKRGNRADAIKYYRASIYGTWEGNGVERRRDVRLELAQYLLDQKQDNAARSELLIAAGNNPSDPSFEMKLAGMLAQAGDPGNALTSFEKVIAAQPRNADALMAAGRLMYANGMFLDARRLLDRADAEYDAHKGTKKPDDLPGLLQNSQRGVELVPSKRLKERDRIARILVARKIAQKRFAACSLQVAQSGQSPSSLQVLSSAWTGDLPSATGKALLNDPDAADATLKLIFDTEVQTNQVCGAPTGDDALLLLLAQSPNAQEE</sequence>
<keyword evidence="3" id="KW-1185">Reference proteome</keyword>
<dbReference type="EMBL" id="BMJB01000001">
    <property type="protein sequence ID" value="GGA62170.1"/>
    <property type="molecule type" value="Genomic_DNA"/>
</dbReference>
<dbReference type="Gene3D" id="1.25.40.10">
    <property type="entry name" value="Tetratricopeptide repeat domain"/>
    <property type="match status" value="1"/>
</dbReference>
<keyword evidence="1" id="KW-1133">Transmembrane helix</keyword>
<dbReference type="InterPro" id="IPR011990">
    <property type="entry name" value="TPR-like_helical_dom_sf"/>
</dbReference>
<keyword evidence="1" id="KW-0812">Transmembrane</keyword>
<reference evidence="2" key="2">
    <citation type="submission" date="2020-09" db="EMBL/GenBank/DDBJ databases">
        <authorList>
            <person name="Sun Q."/>
            <person name="Zhou Y."/>
        </authorList>
    </citation>
    <scope>NUCLEOTIDE SEQUENCE</scope>
    <source>
        <strain evidence="2">CGMCC 1.15447</strain>
    </source>
</reference>
<keyword evidence="1" id="KW-0472">Membrane</keyword>
<organism evidence="2 3">
    <name type="scientific">Edaphobacter acidisoli</name>
    <dbReference type="NCBI Taxonomy" id="2040573"/>
    <lineage>
        <taxon>Bacteria</taxon>
        <taxon>Pseudomonadati</taxon>
        <taxon>Acidobacteriota</taxon>
        <taxon>Terriglobia</taxon>
        <taxon>Terriglobales</taxon>
        <taxon>Acidobacteriaceae</taxon>
        <taxon>Edaphobacter</taxon>
    </lineage>
</organism>
<protein>
    <recommendedName>
        <fullName evidence="4">Tetratricopeptide repeat protein</fullName>
    </recommendedName>
</protein>
<name>A0A916RN38_9BACT</name>
<evidence type="ECO:0000313" key="3">
    <source>
        <dbReference type="Proteomes" id="UP000648801"/>
    </source>
</evidence>
<feature type="transmembrane region" description="Helical" evidence="1">
    <location>
        <begin position="20"/>
        <end position="41"/>
    </location>
</feature>
<accession>A0A916RN38</accession>
<dbReference type="Proteomes" id="UP000648801">
    <property type="component" value="Unassembled WGS sequence"/>
</dbReference>
<gene>
    <name evidence="2" type="ORF">GCM10011507_12120</name>
</gene>
<dbReference type="SUPFAM" id="SSF48452">
    <property type="entry name" value="TPR-like"/>
    <property type="match status" value="1"/>
</dbReference>
<dbReference type="Pfam" id="PF14559">
    <property type="entry name" value="TPR_19"/>
    <property type="match status" value="1"/>
</dbReference>
<dbReference type="AlphaFoldDB" id="A0A916RN38"/>
<proteinExistence type="predicted"/>